<dbReference type="AlphaFoldDB" id="A0A2N0Q2I1"/>
<proteinExistence type="predicted"/>
<sequence length="110" mass="12390">MPFLIFFPPLPTLGFAKLSAASKYCSSFDAPDTRLFELMSLQLRPLRYLGSFRTLLDRWHYFRPTGGSGIPVCLGNINVINLRKKGVKEEVRNRKIPGIILCGVIPGYSE</sequence>
<dbReference type="VEuPathDB" id="FungiDB:FUN_002833"/>
<dbReference type="VEuPathDB" id="FungiDB:RhiirA1_397169"/>
<dbReference type="Proteomes" id="UP000232722">
    <property type="component" value="Unassembled WGS sequence"/>
</dbReference>
<protein>
    <submittedName>
        <fullName evidence="1">Uncharacterized protein</fullName>
    </submittedName>
</protein>
<organism evidence="1 2">
    <name type="scientific">Rhizophagus irregularis</name>
    <dbReference type="NCBI Taxonomy" id="588596"/>
    <lineage>
        <taxon>Eukaryota</taxon>
        <taxon>Fungi</taxon>
        <taxon>Fungi incertae sedis</taxon>
        <taxon>Mucoromycota</taxon>
        <taxon>Glomeromycotina</taxon>
        <taxon>Glomeromycetes</taxon>
        <taxon>Glomerales</taxon>
        <taxon>Glomeraceae</taxon>
        <taxon>Rhizophagus</taxon>
    </lineage>
</organism>
<comment type="caution">
    <text evidence="1">The sequence shown here is derived from an EMBL/GenBank/DDBJ whole genome shotgun (WGS) entry which is preliminary data.</text>
</comment>
<gene>
    <name evidence="1" type="ORF">RhiirA5_460241</name>
</gene>
<dbReference type="EMBL" id="LLXJ01000201">
    <property type="protein sequence ID" value="PKC13246.1"/>
    <property type="molecule type" value="Genomic_DNA"/>
</dbReference>
<accession>A0A2N0Q2I1</accession>
<reference evidence="1 2" key="2">
    <citation type="submission" date="2017-09" db="EMBL/GenBank/DDBJ databases">
        <title>Extensive intraspecific genome diversity in a model arbuscular mycorrhizal fungus.</title>
        <authorList>
            <person name="Chen E.C."/>
            <person name="Morin E."/>
            <person name="Beaudet D."/>
            <person name="Noel J."/>
            <person name="Ndikumana S."/>
            <person name="Charron P."/>
            <person name="St-Onge C."/>
            <person name="Giorgi J."/>
            <person name="Grigoriev I.V."/>
            <person name="Roux C."/>
            <person name="Martin F.M."/>
            <person name="Corradi N."/>
        </authorList>
    </citation>
    <scope>NUCLEOTIDE SEQUENCE [LARGE SCALE GENOMIC DNA]</scope>
    <source>
        <strain evidence="1 2">A5</strain>
    </source>
</reference>
<name>A0A2N0Q2I1_9GLOM</name>
<evidence type="ECO:0000313" key="2">
    <source>
        <dbReference type="Proteomes" id="UP000232722"/>
    </source>
</evidence>
<evidence type="ECO:0000313" key="1">
    <source>
        <dbReference type="EMBL" id="PKC13246.1"/>
    </source>
</evidence>
<reference evidence="1 2" key="1">
    <citation type="submission" date="2016-04" db="EMBL/GenBank/DDBJ databases">
        <title>Genome analyses suggest a sexual origin of heterokaryosis in a supposedly ancient asexual fungus.</title>
        <authorList>
            <person name="Ropars J."/>
            <person name="Sedzielewska K."/>
            <person name="Noel J."/>
            <person name="Charron P."/>
            <person name="Farinelli L."/>
            <person name="Marton T."/>
            <person name="Kruger M."/>
            <person name="Pelin A."/>
            <person name="Brachmann A."/>
            <person name="Corradi N."/>
        </authorList>
    </citation>
    <scope>NUCLEOTIDE SEQUENCE [LARGE SCALE GENOMIC DNA]</scope>
    <source>
        <strain evidence="1 2">A5</strain>
    </source>
</reference>